<dbReference type="OrthoDB" id="10267127at2759"/>
<dbReference type="InterPro" id="IPR029052">
    <property type="entry name" value="Metallo-depent_PP-like"/>
</dbReference>
<dbReference type="InParanoid" id="A0A1Z5JL46"/>
<dbReference type="PANTHER" id="PTHR46546:SF4">
    <property type="entry name" value="SHEWANELLA-LIKE PROTEIN PHOSPHATASE 1"/>
    <property type="match status" value="1"/>
</dbReference>
<dbReference type="GO" id="GO:0016787">
    <property type="term" value="F:hydrolase activity"/>
    <property type="evidence" value="ECO:0007669"/>
    <property type="project" value="InterPro"/>
</dbReference>
<comment type="caution">
    <text evidence="2">The sequence shown here is derived from an EMBL/GenBank/DDBJ whole genome shotgun (WGS) entry which is preliminary data.</text>
</comment>
<dbReference type="FunCoup" id="A0A1Z5JL46">
    <property type="interactions" value="11"/>
</dbReference>
<accession>A0A1Z5JL46</accession>
<dbReference type="AlphaFoldDB" id="A0A1Z5JL46"/>
<evidence type="ECO:0000259" key="1">
    <source>
        <dbReference type="Pfam" id="PF00149"/>
    </source>
</evidence>
<dbReference type="EMBL" id="BDSP01000081">
    <property type="protein sequence ID" value="GAX14636.1"/>
    <property type="molecule type" value="Genomic_DNA"/>
</dbReference>
<gene>
    <name evidence="2" type="ORF">FisN_6Lh420</name>
</gene>
<protein>
    <recommendedName>
        <fullName evidence="1">Calcineurin-like phosphoesterase domain-containing protein</fullName>
    </recommendedName>
</protein>
<dbReference type="SUPFAM" id="SSF56300">
    <property type="entry name" value="Metallo-dependent phosphatases"/>
    <property type="match status" value="1"/>
</dbReference>
<organism evidence="2 3">
    <name type="scientific">Fistulifera solaris</name>
    <name type="common">Oleaginous diatom</name>
    <dbReference type="NCBI Taxonomy" id="1519565"/>
    <lineage>
        <taxon>Eukaryota</taxon>
        <taxon>Sar</taxon>
        <taxon>Stramenopiles</taxon>
        <taxon>Ochrophyta</taxon>
        <taxon>Bacillariophyta</taxon>
        <taxon>Bacillariophyceae</taxon>
        <taxon>Bacillariophycidae</taxon>
        <taxon>Naviculales</taxon>
        <taxon>Naviculaceae</taxon>
        <taxon>Fistulifera</taxon>
    </lineage>
</organism>
<evidence type="ECO:0000313" key="3">
    <source>
        <dbReference type="Proteomes" id="UP000198406"/>
    </source>
</evidence>
<keyword evidence="3" id="KW-1185">Reference proteome</keyword>
<sequence>MVLPLPFLAVIGVAALAIGLGVFQKHQHQQQQPIHIEPNEGITYVIGDLHGDADCGKYWVERLGLIEDDVWMQPNASLVFLGDYVDKGPFSLQTIEFVKSLTDRFPDKVTALLGNHELELLRDRHDETVVKYVHLAYSAVHPEDFLNYIDEPTDEDRQIIDVIINASIEIYSHRMQQQMLATPVAHAHAYNRNSLFELFAEEDRPYLQQKMALYQQAYLQTFASNTTLGKWLETRKIIHVENGVVFCHGGLSEGIIDQINQVGGVEAFNELFQQNADDQTIHKFLQTPKGKAVYNMLVYRGNHQPEACPSLQRILEQLNVTKLAVGHTPGQNVRTLCEEQFWALDSLLGRWIRTSGNQYCPVEGRSSQNGRFVCPPLTKSCMGQVTRFANGKVDILT</sequence>
<dbReference type="Pfam" id="PF00149">
    <property type="entry name" value="Metallophos"/>
    <property type="match status" value="1"/>
</dbReference>
<dbReference type="PANTHER" id="PTHR46546">
    <property type="entry name" value="SHEWANELLA-LIKE PROTEIN PHOSPHATASE 1"/>
    <property type="match status" value="1"/>
</dbReference>
<dbReference type="InterPro" id="IPR004843">
    <property type="entry name" value="Calcineurin-like_PHP"/>
</dbReference>
<dbReference type="Proteomes" id="UP000198406">
    <property type="component" value="Unassembled WGS sequence"/>
</dbReference>
<reference evidence="2 3" key="1">
    <citation type="journal article" date="2015" name="Plant Cell">
        <title>Oil accumulation by the oleaginous diatom Fistulifera solaris as revealed by the genome and transcriptome.</title>
        <authorList>
            <person name="Tanaka T."/>
            <person name="Maeda Y."/>
            <person name="Veluchamy A."/>
            <person name="Tanaka M."/>
            <person name="Abida H."/>
            <person name="Marechal E."/>
            <person name="Bowler C."/>
            <person name="Muto M."/>
            <person name="Sunaga Y."/>
            <person name="Tanaka M."/>
            <person name="Yoshino T."/>
            <person name="Taniguchi T."/>
            <person name="Fukuda Y."/>
            <person name="Nemoto M."/>
            <person name="Matsumoto M."/>
            <person name="Wong P.S."/>
            <person name="Aburatani S."/>
            <person name="Fujibuchi W."/>
        </authorList>
    </citation>
    <scope>NUCLEOTIDE SEQUENCE [LARGE SCALE GENOMIC DNA]</scope>
    <source>
        <strain evidence="2 3">JPCC DA0580</strain>
    </source>
</reference>
<evidence type="ECO:0000313" key="2">
    <source>
        <dbReference type="EMBL" id="GAX14636.1"/>
    </source>
</evidence>
<feature type="domain" description="Calcineurin-like phosphoesterase" evidence="1">
    <location>
        <begin position="44"/>
        <end position="136"/>
    </location>
</feature>
<dbReference type="Gene3D" id="3.60.21.10">
    <property type="match status" value="1"/>
</dbReference>
<proteinExistence type="predicted"/>
<name>A0A1Z5JL46_FISSO</name>